<dbReference type="SUPFAM" id="SSF89550">
    <property type="entry name" value="PHP domain-like"/>
    <property type="match status" value="1"/>
</dbReference>
<dbReference type="AlphaFoldDB" id="A0A1C5IB26"/>
<accession>A0A1C5IB26</accession>
<dbReference type="Gene3D" id="3.20.20.140">
    <property type="entry name" value="Metal-dependent hydrolases"/>
    <property type="match status" value="1"/>
</dbReference>
<gene>
    <name evidence="1" type="ORF">GA0070560_109185</name>
</gene>
<name>A0A1C5IB26_9ACTN</name>
<dbReference type="STRING" id="47864.GA0070560_109185"/>
<keyword evidence="2" id="KW-1185">Reference proteome</keyword>
<organism evidence="1 2">
    <name type="scientific">Micromonospora halophytica</name>
    <dbReference type="NCBI Taxonomy" id="47864"/>
    <lineage>
        <taxon>Bacteria</taxon>
        <taxon>Bacillati</taxon>
        <taxon>Actinomycetota</taxon>
        <taxon>Actinomycetes</taxon>
        <taxon>Micromonosporales</taxon>
        <taxon>Micromonosporaceae</taxon>
        <taxon>Micromonospora</taxon>
    </lineage>
</organism>
<dbReference type="Proteomes" id="UP000199408">
    <property type="component" value="Unassembled WGS sequence"/>
</dbReference>
<evidence type="ECO:0000313" key="2">
    <source>
        <dbReference type="Proteomes" id="UP000199408"/>
    </source>
</evidence>
<dbReference type="EMBL" id="FMDN01000009">
    <property type="protein sequence ID" value="SCG55620.1"/>
    <property type="molecule type" value="Genomic_DNA"/>
</dbReference>
<sequence length="78" mass="8243">MANGHGRADGARFPARRAAGRGRGWYRGDCHVHSVYSSGANLTAQQLAAAARVAGLDFVATTEHNNSLGHEAWGAARR</sequence>
<reference evidence="2" key="1">
    <citation type="submission" date="2016-06" db="EMBL/GenBank/DDBJ databases">
        <authorList>
            <person name="Varghese N."/>
        </authorList>
    </citation>
    <scope>NUCLEOTIDE SEQUENCE [LARGE SCALE GENOMIC DNA]</scope>
    <source>
        <strain evidence="2">DSM 43171</strain>
    </source>
</reference>
<evidence type="ECO:0000313" key="1">
    <source>
        <dbReference type="EMBL" id="SCG55620.1"/>
    </source>
</evidence>
<protein>
    <submittedName>
        <fullName evidence="1">PHP domain</fullName>
    </submittedName>
</protein>
<dbReference type="InterPro" id="IPR016195">
    <property type="entry name" value="Pol/histidinol_Pase-like"/>
</dbReference>
<proteinExistence type="predicted"/>